<evidence type="ECO:0000313" key="5">
    <source>
        <dbReference type="Proteomes" id="UP000646053"/>
    </source>
</evidence>
<sequence>MNPTCPTSLFRPAFITILAVTAVVSSLGPVRAQSTAGTICPAQLGGAIDRAIARVPGAKWSVLVQTQGATGARSNVYRRNFSTLLVPASNNKILTTAAALKKLGAQHRITTPVFGNSAGPDLATLRVIGQGDPSLKTAQLNALAQQLRQRGIRQTNLLIGDDTVFQGEPYNPFWSNRHRGLGYAPPVNSLMLNENIIYNGAVPNAGNYFVGEFRKALTKAGIKIAASTLVKRTPAPAGEVALASVTSPPLSSLIFETNQASNNVYAETLLKTLGRLQNPNSLDTNTSGVATVKSILTEMGVNPNRYTMVDGSGLADRNLASAEAFVQTLQAIALMPEAQIYRRSLPVAGVSGTLSNRFRNTPAQGIVAAKTGTISGVVSLSGYVSPRNYSPLVFSVLVNSGASASTVRSAVDEAVISMARLRKC</sequence>
<comment type="caution">
    <text evidence="4">The sequence shown here is derived from an EMBL/GenBank/DDBJ whole genome shotgun (WGS) entry which is preliminary data.</text>
</comment>
<accession>A0A8J7Z1Y0</accession>
<gene>
    <name evidence="4" type="primary">dacB</name>
    <name evidence="4" type="ORF">GS601_05035</name>
</gene>
<dbReference type="EMBL" id="WVIE01000004">
    <property type="protein sequence ID" value="NDJ16658.1"/>
    <property type="molecule type" value="Genomic_DNA"/>
</dbReference>
<organism evidence="4 5">
    <name type="scientific">Myxacorys almedinensis A</name>
    <dbReference type="NCBI Taxonomy" id="2690445"/>
    <lineage>
        <taxon>Bacteria</taxon>
        <taxon>Bacillati</taxon>
        <taxon>Cyanobacteriota</taxon>
        <taxon>Cyanophyceae</taxon>
        <taxon>Leptolyngbyales</taxon>
        <taxon>Leptolyngbyaceae</taxon>
        <taxon>Myxacorys</taxon>
        <taxon>Myxacorys almedinensis</taxon>
    </lineage>
</organism>
<dbReference type="NCBIfam" id="TIGR00666">
    <property type="entry name" value="PBP4"/>
    <property type="match status" value="1"/>
</dbReference>
<evidence type="ECO:0000256" key="2">
    <source>
        <dbReference type="ARBA" id="ARBA00022801"/>
    </source>
</evidence>
<feature type="signal peptide" evidence="3">
    <location>
        <begin position="1"/>
        <end position="32"/>
    </location>
</feature>
<dbReference type="PANTHER" id="PTHR30023:SF0">
    <property type="entry name" value="PENICILLIN-SENSITIVE CARBOXYPEPTIDASE A"/>
    <property type="match status" value="1"/>
</dbReference>
<dbReference type="Gene3D" id="3.50.80.20">
    <property type="entry name" value="D-Ala-D-Ala carboxypeptidase C, peptidase S13"/>
    <property type="match status" value="1"/>
</dbReference>
<dbReference type="GO" id="GO:0006508">
    <property type="term" value="P:proteolysis"/>
    <property type="evidence" value="ECO:0007669"/>
    <property type="project" value="InterPro"/>
</dbReference>
<dbReference type="Proteomes" id="UP000646053">
    <property type="component" value="Unassembled WGS sequence"/>
</dbReference>
<dbReference type="PRINTS" id="PR00922">
    <property type="entry name" value="DADACBPTASE3"/>
</dbReference>
<keyword evidence="4" id="KW-0645">Protease</keyword>
<dbReference type="GO" id="GO:0000270">
    <property type="term" value="P:peptidoglycan metabolic process"/>
    <property type="evidence" value="ECO:0007669"/>
    <property type="project" value="TreeGrafter"/>
</dbReference>
<keyword evidence="3" id="KW-0732">Signal</keyword>
<dbReference type="SUPFAM" id="SSF56601">
    <property type="entry name" value="beta-lactamase/transpeptidase-like"/>
    <property type="match status" value="1"/>
</dbReference>
<keyword evidence="4" id="KW-0121">Carboxypeptidase</keyword>
<keyword evidence="5" id="KW-1185">Reference proteome</keyword>
<dbReference type="InterPro" id="IPR012338">
    <property type="entry name" value="Beta-lactam/transpept-like"/>
</dbReference>
<evidence type="ECO:0000256" key="1">
    <source>
        <dbReference type="ARBA" id="ARBA00006096"/>
    </source>
</evidence>
<evidence type="ECO:0000313" key="4">
    <source>
        <dbReference type="EMBL" id="NDJ16658.1"/>
    </source>
</evidence>
<dbReference type="AlphaFoldDB" id="A0A8J7Z1Y0"/>
<evidence type="ECO:0000256" key="3">
    <source>
        <dbReference type="SAM" id="SignalP"/>
    </source>
</evidence>
<dbReference type="Gene3D" id="3.40.710.10">
    <property type="entry name" value="DD-peptidase/beta-lactamase superfamily"/>
    <property type="match status" value="1"/>
</dbReference>
<dbReference type="GO" id="GO:0009002">
    <property type="term" value="F:serine-type D-Ala-D-Ala carboxypeptidase activity"/>
    <property type="evidence" value="ECO:0007669"/>
    <property type="project" value="UniProtKB-EC"/>
</dbReference>
<keyword evidence="2 4" id="KW-0378">Hydrolase</keyword>
<feature type="chain" id="PRO_5035322866" evidence="3">
    <location>
        <begin position="33"/>
        <end position="424"/>
    </location>
</feature>
<dbReference type="Pfam" id="PF02113">
    <property type="entry name" value="Peptidase_S13"/>
    <property type="match status" value="1"/>
</dbReference>
<dbReference type="PANTHER" id="PTHR30023">
    <property type="entry name" value="D-ALANYL-D-ALANINE CARBOXYPEPTIDASE"/>
    <property type="match status" value="1"/>
</dbReference>
<dbReference type="RefSeq" id="WP_162422168.1">
    <property type="nucleotide sequence ID" value="NZ_WVIE01000004.1"/>
</dbReference>
<comment type="similarity">
    <text evidence="1">Belongs to the peptidase S13 family.</text>
</comment>
<reference evidence="4" key="1">
    <citation type="submission" date="2019-12" db="EMBL/GenBank/DDBJ databases">
        <title>High-Quality draft genome sequences of three cyanobacteria isolated from the limestone walls of the Old Cathedral of Coimbra.</title>
        <authorList>
            <person name="Tiago I."/>
            <person name="Soares F."/>
            <person name="Portugal A."/>
        </authorList>
    </citation>
    <scope>NUCLEOTIDE SEQUENCE</scope>
    <source>
        <strain evidence="4">A</strain>
    </source>
</reference>
<dbReference type="EC" id="3.4.16.4" evidence="4"/>
<proteinExistence type="inferred from homology"/>
<name>A0A8J7Z1Y0_9CYAN</name>
<dbReference type="InterPro" id="IPR000667">
    <property type="entry name" value="Peptidase_S13"/>
</dbReference>
<protein>
    <submittedName>
        <fullName evidence="4">D-alanyl-D-alanine carboxypeptidase/D-alanyl-D-alanine-endopeptidase</fullName>
        <ecNumber evidence="4">3.4.16.4</ecNumber>
    </submittedName>
</protein>